<evidence type="ECO:0000256" key="4">
    <source>
        <dbReference type="ARBA" id="ARBA00022840"/>
    </source>
</evidence>
<dbReference type="InterPro" id="IPR027417">
    <property type="entry name" value="P-loop_NTPase"/>
</dbReference>
<feature type="domain" description="ABC transporter" evidence="5">
    <location>
        <begin position="11"/>
        <end position="240"/>
    </location>
</feature>
<evidence type="ECO:0000256" key="1">
    <source>
        <dbReference type="ARBA" id="ARBA00005417"/>
    </source>
</evidence>
<dbReference type="EMBL" id="CP019964">
    <property type="protein sequence ID" value="ASI13665.1"/>
    <property type="molecule type" value="Genomic_DNA"/>
</dbReference>
<dbReference type="OrthoDB" id="44250at2157"/>
<keyword evidence="4" id="KW-0067">ATP-binding</keyword>
<dbReference type="GO" id="GO:0022857">
    <property type="term" value="F:transmembrane transporter activity"/>
    <property type="evidence" value="ECO:0007669"/>
    <property type="project" value="UniProtKB-ARBA"/>
</dbReference>
<protein>
    <submittedName>
        <fullName evidence="6">LOSE family ABC transporter ATPase</fullName>
    </submittedName>
</protein>
<evidence type="ECO:0000313" key="7">
    <source>
        <dbReference type="Proteomes" id="UP000197679"/>
    </source>
</evidence>
<evidence type="ECO:0000313" key="6">
    <source>
        <dbReference type="EMBL" id="ASI13665.1"/>
    </source>
</evidence>
<dbReference type="AlphaFoldDB" id="A0A218NMH3"/>
<reference evidence="6 7" key="1">
    <citation type="journal article" date="2017" name="Nat. Commun.">
        <title>'ARMAN' archaea depend on association with euryarchaeal host in culture and in situ.</title>
        <authorList>
            <person name="Golyshina O."/>
            <person name="Toshchakov S."/>
            <person name="Makarova K."/>
            <person name="Gavrilov S."/>
            <person name="Korzhenkov A."/>
            <person name="La Cono V."/>
            <person name="Arcadi E."/>
            <person name="Nechitaylo T."/>
            <person name="Ferrer M."/>
            <person name="Kublanov I."/>
            <person name="Wolf Y."/>
            <person name="Yakimov M."/>
            <person name="Golyshin P."/>
            <person name="Slesarev A."/>
            <person name="Kozyavkin S."/>
        </authorList>
    </citation>
    <scope>NUCLEOTIDE SEQUENCE [LARGE SCALE GENOMIC DNA]</scope>
    <source>
        <strain evidence="6 7">Mia14</strain>
    </source>
</reference>
<evidence type="ECO:0000256" key="2">
    <source>
        <dbReference type="ARBA" id="ARBA00022448"/>
    </source>
</evidence>
<dbReference type="Gene3D" id="3.40.50.300">
    <property type="entry name" value="P-loop containing nucleotide triphosphate hydrolases"/>
    <property type="match status" value="1"/>
</dbReference>
<dbReference type="PROSITE" id="PS50893">
    <property type="entry name" value="ABC_TRANSPORTER_2"/>
    <property type="match status" value="1"/>
</dbReference>
<dbReference type="InterPro" id="IPR017911">
    <property type="entry name" value="MacB-like_ATP-bd"/>
</dbReference>
<sequence length="240" mass="26654">MNFTKQVKSVIEVKNLVKMYSYGNSEFAALDSISFDVKLGEFVSIIGPSGSGKTTLLNMLSAMDRPTSGDVIINGNNINELSNSELATLRNREIGFIFQSFNLINTMTALENVELPLMLQDVDRKERDVRAMELLKMLGIDNRAHNLPLMMSGGQQQRVAIARAIITKPKIILGDEPTGNLNTEDTEVVMGILEDIHKNFGNTLVIVTHNPEVANRAERIIRIKDGKIEGIDSKLKLKEI</sequence>
<evidence type="ECO:0000256" key="3">
    <source>
        <dbReference type="ARBA" id="ARBA00022741"/>
    </source>
</evidence>
<dbReference type="CDD" id="cd03255">
    <property type="entry name" value="ABC_MJ0796_LolCDE_FtsE"/>
    <property type="match status" value="1"/>
</dbReference>
<dbReference type="InterPro" id="IPR003439">
    <property type="entry name" value="ABC_transporter-like_ATP-bd"/>
</dbReference>
<evidence type="ECO:0000259" key="5">
    <source>
        <dbReference type="PROSITE" id="PS50893"/>
    </source>
</evidence>
<dbReference type="InterPro" id="IPR003593">
    <property type="entry name" value="AAA+_ATPase"/>
</dbReference>
<dbReference type="GO" id="GO:0098796">
    <property type="term" value="C:membrane protein complex"/>
    <property type="evidence" value="ECO:0007669"/>
    <property type="project" value="UniProtKB-ARBA"/>
</dbReference>
<accession>A0A218NMH3</accession>
<dbReference type="InterPro" id="IPR017871">
    <property type="entry name" value="ABC_transporter-like_CS"/>
</dbReference>
<gene>
    <name evidence="6" type="ORF">Mia14_0341</name>
</gene>
<dbReference type="GO" id="GO:0016887">
    <property type="term" value="F:ATP hydrolysis activity"/>
    <property type="evidence" value="ECO:0007669"/>
    <property type="project" value="InterPro"/>
</dbReference>
<keyword evidence="7" id="KW-1185">Reference proteome</keyword>
<dbReference type="FunFam" id="3.40.50.300:FF:000032">
    <property type="entry name" value="Export ABC transporter ATP-binding protein"/>
    <property type="match status" value="1"/>
</dbReference>
<dbReference type="GO" id="GO:0005524">
    <property type="term" value="F:ATP binding"/>
    <property type="evidence" value="ECO:0007669"/>
    <property type="project" value="UniProtKB-KW"/>
</dbReference>
<keyword evidence="3" id="KW-0547">Nucleotide-binding</keyword>
<proteinExistence type="inferred from homology"/>
<dbReference type="PROSITE" id="PS00211">
    <property type="entry name" value="ABC_TRANSPORTER_1"/>
    <property type="match status" value="1"/>
</dbReference>
<dbReference type="SMART" id="SM00382">
    <property type="entry name" value="AAA"/>
    <property type="match status" value="1"/>
</dbReference>
<keyword evidence="2" id="KW-0813">Transport</keyword>
<dbReference type="KEGG" id="marh:Mia14_0341"/>
<dbReference type="SUPFAM" id="SSF52540">
    <property type="entry name" value="P-loop containing nucleoside triphosphate hydrolases"/>
    <property type="match status" value="1"/>
</dbReference>
<dbReference type="GeneID" id="33313898"/>
<dbReference type="Pfam" id="PF00005">
    <property type="entry name" value="ABC_tran"/>
    <property type="match status" value="1"/>
</dbReference>
<dbReference type="PANTHER" id="PTHR42798:SF6">
    <property type="entry name" value="CELL DIVISION ATP-BINDING PROTEIN FTSE"/>
    <property type="match status" value="1"/>
</dbReference>
<dbReference type="RefSeq" id="WP_088819829.1">
    <property type="nucleotide sequence ID" value="NZ_CP019964.1"/>
</dbReference>
<dbReference type="Proteomes" id="UP000197679">
    <property type="component" value="Chromosome"/>
</dbReference>
<name>A0A218NMH3_9ARCH</name>
<organism evidence="6 7">
    <name type="scientific">Candidatus Mancarchaeum acidiphilum</name>
    <dbReference type="NCBI Taxonomy" id="1920749"/>
    <lineage>
        <taxon>Archaea</taxon>
        <taxon>Candidatus Micrarchaeota</taxon>
        <taxon>Candidatus Mancarchaeum</taxon>
    </lineage>
</organism>
<comment type="similarity">
    <text evidence="1">Belongs to the ABC transporter superfamily.</text>
</comment>
<dbReference type="PANTHER" id="PTHR42798">
    <property type="entry name" value="LIPOPROTEIN-RELEASING SYSTEM ATP-BINDING PROTEIN LOLD"/>
    <property type="match status" value="1"/>
</dbReference>